<dbReference type="Pfam" id="PF01928">
    <property type="entry name" value="CYTH"/>
    <property type="match status" value="1"/>
</dbReference>
<dbReference type="SMART" id="SM01118">
    <property type="entry name" value="CYTH"/>
    <property type="match status" value="1"/>
</dbReference>
<dbReference type="InterPro" id="IPR033469">
    <property type="entry name" value="CYTH-like_dom_sf"/>
</dbReference>
<evidence type="ECO:0000313" key="2">
    <source>
        <dbReference type="EMBL" id="RZS55016.1"/>
    </source>
</evidence>
<evidence type="ECO:0000259" key="1">
    <source>
        <dbReference type="PROSITE" id="PS51707"/>
    </source>
</evidence>
<reference evidence="2 3" key="1">
    <citation type="submission" date="2019-02" db="EMBL/GenBank/DDBJ databases">
        <title>Genomic Encyclopedia of Type Strains, Phase IV (KMG-IV): sequencing the most valuable type-strain genomes for metagenomic binning, comparative biology and taxonomic classification.</title>
        <authorList>
            <person name="Goeker M."/>
        </authorList>
    </citation>
    <scope>NUCLEOTIDE SEQUENCE [LARGE SCALE GENOMIC DNA]</scope>
    <source>
        <strain evidence="2 3">DSM 10617</strain>
    </source>
</reference>
<accession>A0A4Q7LK50</accession>
<dbReference type="Gene3D" id="2.40.320.10">
    <property type="entry name" value="Hypothetical Protein Pfu-838710-001"/>
    <property type="match status" value="1"/>
</dbReference>
<name>A0A4Q7LK50_9BURK</name>
<keyword evidence="3" id="KW-1185">Reference proteome</keyword>
<sequence length="316" mass="34133">MFETELKFQIPPERLPGVRQALATVAAGGLRLRARYFDTPDRRLGYAAMALRLRLEGDRWVQTLKGRGDGMLQRLDHEVVLDGADPARAPLLDLSRHDGNAAGEALRRALGDAADRLACRFETDVSRTLGHVEQGGATIELALDLGEIRAGAAVWPLHELEFELKAGPVAGLLAEARTWVAQHGLWLDVRSKAERGERLASGLVVGPAHALPATGDGRAPMPALAKTLAAVLANLSDRVDPRCASADRRDHARWAQAGLVQLCERGTEPDLVARTEALVRRLQAFGPDAAADPADWLRDAPVQALWLDWIGAATGH</sequence>
<dbReference type="Proteomes" id="UP000293433">
    <property type="component" value="Unassembled WGS sequence"/>
</dbReference>
<organism evidence="2 3">
    <name type="scientific">Sphaerotilus mobilis</name>
    <dbReference type="NCBI Taxonomy" id="47994"/>
    <lineage>
        <taxon>Bacteria</taxon>
        <taxon>Pseudomonadati</taxon>
        <taxon>Pseudomonadota</taxon>
        <taxon>Betaproteobacteria</taxon>
        <taxon>Burkholderiales</taxon>
        <taxon>Sphaerotilaceae</taxon>
        <taxon>Sphaerotilus</taxon>
    </lineage>
</organism>
<evidence type="ECO:0000313" key="3">
    <source>
        <dbReference type="Proteomes" id="UP000293433"/>
    </source>
</evidence>
<dbReference type="InterPro" id="IPR039013">
    <property type="entry name" value="YgiF"/>
</dbReference>
<dbReference type="AlphaFoldDB" id="A0A4Q7LK50"/>
<dbReference type="OrthoDB" id="3034217at2"/>
<dbReference type="GO" id="GO:0046872">
    <property type="term" value="F:metal ion binding"/>
    <property type="evidence" value="ECO:0007669"/>
    <property type="project" value="TreeGrafter"/>
</dbReference>
<dbReference type="GO" id="GO:0050355">
    <property type="term" value="F:inorganic triphosphate phosphatase activity"/>
    <property type="evidence" value="ECO:0007669"/>
    <property type="project" value="InterPro"/>
</dbReference>
<comment type="caution">
    <text evidence="2">The sequence shown here is derived from an EMBL/GenBank/DDBJ whole genome shotgun (WGS) entry which is preliminary data.</text>
</comment>
<dbReference type="InterPro" id="IPR023577">
    <property type="entry name" value="CYTH_domain"/>
</dbReference>
<protein>
    <submittedName>
        <fullName evidence="2">CYTH domain-containing protein</fullName>
    </submittedName>
</protein>
<dbReference type="PROSITE" id="PS51707">
    <property type="entry name" value="CYTH"/>
    <property type="match status" value="1"/>
</dbReference>
<dbReference type="PANTHER" id="PTHR39569">
    <property type="entry name" value="INORGANIC TRIPHOSPHATASE"/>
    <property type="match status" value="1"/>
</dbReference>
<dbReference type="CDD" id="cd07756">
    <property type="entry name" value="CYTH-like_Pase_CHAD"/>
    <property type="match status" value="1"/>
</dbReference>
<dbReference type="EMBL" id="SGWV01000009">
    <property type="protein sequence ID" value="RZS55016.1"/>
    <property type="molecule type" value="Genomic_DNA"/>
</dbReference>
<feature type="domain" description="CYTH" evidence="1">
    <location>
        <begin position="1"/>
        <end position="203"/>
    </location>
</feature>
<dbReference type="RefSeq" id="WP_130482318.1">
    <property type="nucleotide sequence ID" value="NZ_SGWV01000009.1"/>
</dbReference>
<gene>
    <name evidence="2" type="ORF">EV685_2502</name>
</gene>
<dbReference type="SUPFAM" id="SSF55154">
    <property type="entry name" value="CYTH-like phosphatases"/>
    <property type="match status" value="1"/>
</dbReference>
<dbReference type="PANTHER" id="PTHR39569:SF1">
    <property type="entry name" value="INORGANIC TRIPHOSPHATASE"/>
    <property type="match status" value="1"/>
</dbReference>
<proteinExistence type="predicted"/>